<organism evidence="2 3">
    <name type="scientific">Carnegiea gigantea</name>
    <dbReference type="NCBI Taxonomy" id="171969"/>
    <lineage>
        <taxon>Eukaryota</taxon>
        <taxon>Viridiplantae</taxon>
        <taxon>Streptophyta</taxon>
        <taxon>Embryophyta</taxon>
        <taxon>Tracheophyta</taxon>
        <taxon>Spermatophyta</taxon>
        <taxon>Magnoliopsida</taxon>
        <taxon>eudicotyledons</taxon>
        <taxon>Gunneridae</taxon>
        <taxon>Pentapetalae</taxon>
        <taxon>Caryophyllales</taxon>
        <taxon>Cactineae</taxon>
        <taxon>Cactaceae</taxon>
        <taxon>Cactoideae</taxon>
        <taxon>Echinocereeae</taxon>
        <taxon>Carnegiea</taxon>
    </lineage>
</organism>
<protein>
    <submittedName>
        <fullName evidence="2">Uncharacterized protein</fullName>
    </submittedName>
</protein>
<gene>
    <name evidence="2" type="ORF">Cgig2_027669</name>
</gene>
<evidence type="ECO:0000256" key="1">
    <source>
        <dbReference type="SAM" id="MobiDB-lite"/>
    </source>
</evidence>
<keyword evidence="3" id="KW-1185">Reference proteome</keyword>
<evidence type="ECO:0000313" key="3">
    <source>
        <dbReference type="Proteomes" id="UP001153076"/>
    </source>
</evidence>
<comment type="caution">
    <text evidence="2">The sequence shown here is derived from an EMBL/GenBank/DDBJ whole genome shotgun (WGS) entry which is preliminary data.</text>
</comment>
<feature type="compositionally biased region" description="Polar residues" evidence="1">
    <location>
        <begin position="47"/>
        <end position="56"/>
    </location>
</feature>
<sequence>MSPYPCPIRVVAHCMVMAQEGPQGTAHNAGHKDHRGSKFQVAPPSVLPQSNSSNEPFNGQGHLRLLRIAAHLGSPSFATLFSQEIMDDSAYRKRESLLQGRPQVELYSTEIVATIAGGYINGISHPIWKAPMCKMQHVMTSKKGTLLKAPIMNFSEIDCRGLITPHDDPLVVELKVVDPLTPTDVIPIYAMMMRTKGAPVQRLRRTLSQSYLRMHAHTV</sequence>
<proteinExistence type="predicted"/>
<name>A0A9Q1Q5H3_9CARY</name>
<dbReference type="AlphaFoldDB" id="A0A9Q1Q5H3"/>
<accession>A0A9Q1Q5H3</accession>
<evidence type="ECO:0000313" key="2">
    <source>
        <dbReference type="EMBL" id="KAJ8429300.1"/>
    </source>
</evidence>
<feature type="region of interest" description="Disordered" evidence="1">
    <location>
        <begin position="23"/>
        <end position="56"/>
    </location>
</feature>
<dbReference type="Proteomes" id="UP001153076">
    <property type="component" value="Unassembled WGS sequence"/>
</dbReference>
<reference evidence="2" key="1">
    <citation type="submission" date="2022-04" db="EMBL/GenBank/DDBJ databases">
        <title>Carnegiea gigantea Genome sequencing and assembly v2.</title>
        <authorList>
            <person name="Copetti D."/>
            <person name="Sanderson M.J."/>
            <person name="Burquez A."/>
            <person name="Wojciechowski M.F."/>
        </authorList>
    </citation>
    <scope>NUCLEOTIDE SEQUENCE</scope>
    <source>
        <strain evidence="2">SGP5-SGP5p</strain>
        <tissue evidence="2">Aerial part</tissue>
    </source>
</reference>
<dbReference type="EMBL" id="JAKOGI010000909">
    <property type="protein sequence ID" value="KAJ8429300.1"/>
    <property type="molecule type" value="Genomic_DNA"/>
</dbReference>
<dbReference type="OrthoDB" id="1752268at2759"/>